<keyword evidence="1" id="KW-0472">Membrane</keyword>
<dbReference type="Proteomes" id="UP000619479">
    <property type="component" value="Unassembled WGS sequence"/>
</dbReference>
<reference evidence="2" key="1">
    <citation type="submission" date="2021-01" db="EMBL/GenBank/DDBJ databases">
        <title>Whole genome shotgun sequence of Actinoplanes cyaneus NBRC 14990.</title>
        <authorList>
            <person name="Komaki H."/>
            <person name="Tamura T."/>
        </authorList>
    </citation>
    <scope>NUCLEOTIDE SEQUENCE</scope>
    <source>
        <strain evidence="2">NBRC 14990</strain>
    </source>
</reference>
<keyword evidence="3" id="KW-1185">Reference proteome</keyword>
<evidence type="ECO:0000313" key="2">
    <source>
        <dbReference type="EMBL" id="GID62347.1"/>
    </source>
</evidence>
<name>A0A919M1F7_9ACTN</name>
<keyword evidence="1" id="KW-1133">Transmembrane helix</keyword>
<accession>A0A919M1F7</accession>
<dbReference type="RefSeq" id="WP_203737661.1">
    <property type="nucleotide sequence ID" value="NZ_BAAAUC010000002.1"/>
</dbReference>
<gene>
    <name evidence="2" type="ORF">Acy02nite_02280</name>
</gene>
<protein>
    <submittedName>
        <fullName evidence="2">Uncharacterized protein</fullName>
    </submittedName>
</protein>
<feature type="transmembrane region" description="Helical" evidence="1">
    <location>
        <begin position="14"/>
        <end position="34"/>
    </location>
</feature>
<evidence type="ECO:0000313" key="3">
    <source>
        <dbReference type="Proteomes" id="UP000619479"/>
    </source>
</evidence>
<feature type="transmembrane region" description="Helical" evidence="1">
    <location>
        <begin position="84"/>
        <end position="103"/>
    </location>
</feature>
<keyword evidence="1" id="KW-0812">Transmembrane</keyword>
<sequence>METPQEATIGMQRLVGKIAVLLTFIYLMILISGAARLARGIETNPVTWGLFLLPAVAFVPAVVDGVKLHRTLDPERLKPLWRHCALYTLIGLVLLIATAYSIIEVNGS</sequence>
<proteinExistence type="predicted"/>
<organism evidence="2 3">
    <name type="scientific">Actinoplanes cyaneus</name>
    <dbReference type="NCBI Taxonomy" id="52696"/>
    <lineage>
        <taxon>Bacteria</taxon>
        <taxon>Bacillati</taxon>
        <taxon>Actinomycetota</taxon>
        <taxon>Actinomycetes</taxon>
        <taxon>Micromonosporales</taxon>
        <taxon>Micromonosporaceae</taxon>
        <taxon>Actinoplanes</taxon>
    </lineage>
</organism>
<dbReference type="AlphaFoldDB" id="A0A919M1F7"/>
<feature type="transmembrane region" description="Helical" evidence="1">
    <location>
        <begin position="46"/>
        <end position="63"/>
    </location>
</feature>
<comment type="caution">
    <text evidence="2">The sequence shown here is derived from an EMBL/GenBank/DDBJ whole genome shotgun (WGS) entry which is preliminary data.</text>
</comment>
<evidence type="ECO:0000256" key="1">
    <source>
        <dbReference type="SAM" id="Phobius"/>
    </source>
</evidence>
<dbReference type="EMBL" id="BOMH01000002">
    <property type="protein sequence ID" value="GID62347.1"/>
    <property type="molecule type" value="Genomic_DNA"/>
</dbReference>